<dbReference type="SUPFAM" id="SSF103473">
    <property type="entry name" value="MFS general substrate transporter"/>
    <property type="match status" value="1"/>
</dbReference>
<feature type="chain" id="PRO_5041347170" evidence="3">
    <location>
        <begin position="29"/>
        <end position="763"/>
    </location>
</feature>
<feature type="signal peptide" evidence="3">
    <location>
        <begin position="1"/>
        <end position="28"/>
    </location>
</feature>
<dbReference type="SUPFAM" id="SSF51735">
    <property type="entry name" value="NAD(P)-binding Rossmann-fold domains"/>
    <property type="match status" value="1"/>
</dbReference>
<dbReference type="PRINTS" id="PR00081">
    <property type="entry name" value="GDHRDH"/>
</dbReference>
<sequence>MACLRICAFLVPILAVLGPIGLSAVVDGKFWDLFPAWDVKDMPELSGKVAIVTGPTVRGIGFESAVEMARKGAQVILAGRSEGKGAEAMKELMGRVPNAKAEFMKLDLGSLQSVKDFATQFLAKNLPLHVLMNSAGVMANPFELTVDGYESQFATNHLGHFLLTKLLLPKLEASMPSRVVTVSSAAAFIPEMLAKMEFTGLVDSAPSVDFEHLGEDYKDSYSPFKAYGRSKLANVLFTRALARRLKDKQIFANVCHPGGIHTNLAKHVLKESEQSFGQMASVFQSNLQELIFLSPLRGAVTQLYLATSPEIESQNIRGQYYRPQAMSGDSPKFSTEELEEKLWALSEKLVAKYLCQSHVKPQVSQHFIFAQSEPRLFLSLCNQDSAATSRILGNTSGVVGLLSLLVNQAGGRLSDCIGRKPGFLIGPLSNIVLGLLVFRNPWNRTLVTVCRVLRVILTTFSNTVMCTAALADVCSSSELALAMSKVQAATGMAMLLTPFIEGRILNISPWSPKGIRYVYAAMAAIAATHAAFVATQLEETLDVAKRSTAPLSLAMINPLGFVRVFTEGTKALRKLVVITTLQMFLEGKNLSDAIQTWIRDKLQWSVNQVRNFMVGYGLLCTITGMSATPWMLKNLSPRGFTTTTNLLNLLGFSLRGLAPRSWLFLAAMVPMLPGVNGASATALKAVAQDLATKEGFGKGEFSAWVNNLRAVAGAVAPVMYGQVYAALENQGRNPGFTFTLAGLVGSLLPQALLTQLSNSEMIA</sequence>
<dbReference type="AlphaFoldDB" id="A0AA36NIF7"/>
<accession>A0AA36NIF7</accession>
<evidence type="ECO:0000256" key="1">
    <source>
        <dbReference type="ARBA" id="ARBA00006484"/>
    </source>
</evidence>
<comment type="caution">
    <text evidence="4">The sequence shown here is derived from an EMBL/GenBank/DDBJ whole genome shotgun (WGS) entry which is preliminary data.</text>
</comment>
<keyword evidence="5" id="KW-1185">Reference proteome</keyword>
<dbReference type="Pfam" id="PF07690">
    <property type="entry name" value="MFS_1"/>
    <property type="match status" value="1"/>
</dbReference>
<dbReference type="Proteomes" id="UP001178507">
    <property type="component" value="Unassembled WGS sequence"/>
</dbReference>
<dbReference type="CDD" id="cd05327">
    <property type="entry name" value="retinol-DH_like_SDR_c_like"/>
    <property type="match status" value="1"/>
</dbReference>
<dbReference type="InterPro" id="IPR036259">
    <property type="entry name" value="MFS_trans_sf"/>
</dbReference>
<evidence type="ECO:0000256" key="2">
    <source>
        <dbReference type="ARBA" id="ARBA00023002"/>
    </source>
</evidence>
<evidence type="ECO:0000256" key="3">
    <source>
        <dbReference type="SAM" id="SignalP"/>
    </source>
</evidence>
<comment type="similarity">
    <text evidence="1">Belongs to the short-chain dehydrogenases/reductases (SDR) family.</text>
</comment>
<dbReference type="GO" id="GO:0016491">
    <property type="term" value="F:oxidoreductase activity"/>
    <property type="evidence" value="ECO:0007669"/>
    <property type="project" value="UniProtKB-KW"/>
</dbReference>
<dbReference type="Pfam" id="PF00106">
    <property type="entry name" value="adh_short"/>
    <property type="match status" value="1"/>
</dbReference>
<name>A0AA36NIF7_9DINO</name>
<evidence type="ECO:0000313" key="4">
    <source>
        <dbReference type="EMBL" id="CAJ1405066.1"/>
    </source>
</evidence>
<dbReference type="Gene3D" id="1.20.1250.20">
    <property type="entry name" value="MFS general substrate transporter like domains"/>
    <property type="match status" value="1"/>
</dbReference>
<gene>
    <name evidence="4" type="ORF">EVOR1521_LOCUS27381</name>
</gene>
<keyword evidence="3" id="KW-0732">Signal</keyword>
<dbReference type="PANTHER" id="PTHR24320:SF148">
    <property type="entry name" value="NAD(P)-BINDING ROSSMANN-FOLD SUPERFAMILY PROTEIN"/>
    <property type="match status" value="1"/>
</dbReference>
<dbReference type="Gene3D" id="3.40.50.720">
    <property type="entry name" value="NAD(P)-binding Rossmann-like Domain"/>
    <property type="match status" value="1"/>
</dbReference>
<dbReference type="GO" id="GO:0022857">
    <property type="term" value="F:transmembrane transporter activity"/>
    <property type="evidence" value="ECO:0007669"/>
    <property type="project" value="InterPro"/>
</dbReference>
<dbReference type="PANTHER" id="PTHR24320">
    <property type="entry name" value="RETINOL DEHYDROGENASE"/>
    <property type="match status" value="1"/>
</dbReference>
<proteinExistence type="inferred from homology"/>
<dbReference type="EMBL" id="CAUJNA010003568">
    <property type="protein sequence ID" value="CAJ1405066.1"/>
    <property type="molecule type" value="Genomic_DNA"/>
</dbReference>
<reference evidence="4" key="1">
    <citation type="submission" date="2023-08" db="EMBL/GenBank/DDBJ databases">
        <authorList>
            <person name="Chen Y."/>
            <person name="Shah S."/>
            <person name="Dougan E. K."/>
            <person name="Thang M."/>
            <person name="Chan C."/>
        </authorList>
    </citation>
    <scope>NUCLEOTIDE SEQUENCE</scope>
</reference>
<keyword evidence="2" id="KW-0560">Oxidoreductase</keyword>
<protein>
    <submittedName>
        <fullName evidence="4">Uncharacterized protein</fullName>
    </submittedName>
</protein>
<dbReference type="InterPro" id="IPR002347">
    <property type="entry name" value="SDR_fam"/>
</dbReference>
<organism evidence="4 5">
    <name type="scientific">Effrenium voratum</name>
    <dbReference type="NCBI Taxonomy" id="2562239"/>
    <lineage>
        <taxon>Eukaryota</taxon>
        <taxon>Sar</taxon>
        <taxon>Alveolata</taxon>
        <taxon>Dinophyceae</taxon>
        <taxon>Suessiales</taxon>
        <taxon>Symbiodiniaceae</taxon>
        <taxon>Effrenium</taxon>
    </lineage>
</organism>
<dbReference type="InterPro" id="IPR036291">
    <property type="entry name" value="NAD(P)-bd_dom_sf"/>
</dbReference>
<dbReference type="InterPro" id="IPR011701">
    <property type="entry name" value="MFS"/>
</dbReference>
<evidence type="ECO:0000313" key="5">
    <source>
        <dbReference type="Proteomes" id="UP001178507"/>
    </source>
</evidence>